<name>A0A8J4PLU0_9MYCE</name>
<protein>
    <submittedName>
        <fullName evidence="1">Uncharacterized protein</fullName>
    </submittedName>
</protein>
<dbReference type="InterPro" id="IPR023393">
    <property type="entry name" value="START-like_dom_sf"/>
</dbReference>
<evidence type="ECO:0000313" key="1">
    <source>
        <dbReference type="EMBL" id="KAF2068526.1"/>
    </source>
</evidence>
<dbReference type="SUPFAM" id="SSF55961">
    <property type="entry name" value="Bet v1-like"/>
    <property type="match status" value="1"/>
</dbReference>
<dbReference type="OrthoDB" id="10255646at2759"/>
<dbReference type="PANTHER" id="PTHR39332">
    <property type="entry name" value="BLL4707 PROTEIN"/>
    <property type="match status" value="1"/>
</dbReference>
<gene>
    <name evidence="1" type="ORF">CYY_010149</name>
</gene>
<proteinExistence type="predicted"/>
<evidence type="ECO:0000313" key="2">
    <source>
        <dbReference type="Proteomes" id="UP000695562"/>
    </source>
</evidence>
<reference evidence="1" key="1">
    <citation type="submission" date="2020-01" db="EMBL/GenBank/DDBJ databases">
        <title>Development of genomics and gene disruption for Polysphondylium violaceum indicates a role for the polyketide synthase stlB in stalk morphogenesis.</title>
        <authorList>
            <person name="Narita B."/>
            <person name="Kawabe Y."/>
            <person name="Kin K."/>
            <person name="Saito T."/>
            <person name="Gibbs R."/>
            <person name="Kuspa A."/>
            <person name="Muzny D."/>
            <person name="Queller D."/>
            <person name="Richards S."/>
            <person name="Strassman J."/>
            <person name="Sucgang R."/>
            <person name="Worley K."/>
            <person name="Schaap P."/>
        </authorList>
    </citation>
    <scope>NUCLEOTIDE SEQUENCE</scope>
    <source>
        <strain evidence="1">QSvi11</strain>
    </source>
</reference>
<dbReference type="EMBL" id="AJWJ01000946">
    <property type="protein sequence ID" value="KAF2068526.1"/>
    <property type="molecule type" value="Genomic_DNA"/>
</dbReference>
<accession>A0A8J4PLU0</accession>
<organism evidence="1 2">
    <name type="scientific">Polysphondylium violaceum</name>
    <dbReference type="NCBI Taxonomy" id="133409"/>
    <lineage>
        <taxon>Eukaryota</taxon>
        <taxon>Amoebozoa</taxon>
        <taxon>Evosea</taxon>
        <taxon>Eumycetozoa</taxon>
        <taxon>Dictyostelia</taxon>
        <taxon>Dictyosteliales</taxon>
        <taxon>Dictyosteliaceae</taxon>
        <taxon>Polysphondylium</taxon>
    </lineage>
</organism>
<dbReference type="PANTHER" id="PTHR39332:SF7">
    <property type="entry name" value="SRPBCC FAMILY PROTEIN"/>
    <property type="match status" value="1"/>
</dbReference>
<comment type="caution">
    <text evidence="1">The sequence shown here is derived from an EMBL/GenBank/DDBJ whole genome shotgun (WGS) entry which is preliminary data.</text>
</comment>
<dbReference type="Gene3D" id="3.30.530.20">
    <property type="match status" value="1"/>
</dbReference>
<dbReference type="CDD" id="cd07821">
    <property type="entry name" value="PYR_PYL_RCAR_like"/>
    <property type="match status" value="1"/>
</dbReference>
<dbReference type="InterPro" id="IPR019587">
    <property type="entry name" value="Polyketide_cyclase/dehydratase"/>
</dbReference>
<dbReference type="Pfam" id="PF10604">
    <property type="entry name" value="Polyketide_cyc2"/>
    <property type="match status" value="1"/>
</dbReference>
<keyword evidence="2" id="KW-1185">Reference proteome</keyword>
<sequence length="145" mass="16543">MSTRVFQSSVIDQSIETVWATMRSFTFPEKVFPTIESATMEDGAQPTCVGAVRTLKWKTGETRSQRLLELSDLSHTIVYELIDSSPPTEVTAYITSIKLCRITDSNKTLITWEGEFSSDVKSDVIQFEQKSFQLNLQDLKRFFTK</sequence>
<dbReference type="Proteomes" id="UP000695562">
    <property type="component" value="Unassembled WGS sequence"/>
</dbReference>
<dbReference type="AlphaFoldDB" id="A0A8J4PLU0"/>